<dbReference type="RefSeq" id="XP_028042518.1">
    <property type="nucleotide sequence ID" value="XM_028186717.1"/>
</dbReference>
<evidence type="ECO:0000256" key="2">
    <source>
        <dbReference type="ARBA" id="ARBA00023157"/>
    </source>
</evidence>
<feature type="domain" description="TIL" evidence="4">
    <location>
        <begin position="660"/>
        <end position="720"/>
    </location>
</feature>
<dbReference type="Pfam" id="PF01826">
    <property type="entry name" value="TIL"/>
    <property type="match status" value="9"/>
</dbReference>
<feature type="domain" description="TIL" evidence="4">
    <location>
        <begin position="104"/>
        <end position="166"/>
    </location>
</feature>
<feature type="domain" description="TIL" evidence="4">
    <location>
        <begin position="373"/>
        <end position="433"/>
    </location>
</feature>
<evidence type="ECO:0000313" key="6">
    <source>
        <dbReference type="RefSeq" id="XP_028042518.1"/>
    </source>
</evidence>
<protein>
    <submittedName>
        <fullName evidence="6">Zonadhesin-like</fullName>
    </submittedName>
</protein>
<dbReference type="Proteomes" id="UP000504629">
    <property type="component" value="Unplaced"/>
</dbReference>
<feature type="domain" description="TIL" evidence="4">
    <location>
        <begin position="439"/>
        <end position="497"/>
    </location>
</feature>
<dbReference type="PANTHER" id="PTHR23259">
    <property type="entry name" value="RIDDLE"/>
    <property type="match status" value="1"/>
</dbReference>
<keyword evidence="5" id="KW-1185">Reference proteome</keyword>
<gene>
    <name evidence="6" type="primary">LOC114252211</name>
</gene>
<dbReference type="InterPro" id="IPR036084">
    <property type="entry name" value="Ser_inhib-like_sf"/>
</dbReference>
<keyword evidence="3" id="KW-0732">Signal</keyword>
<sequence length="1050" mass="114030">MLKTFLFVACIANVLLVDSTEETCEQDSDDYPNENDCGLNEEFSECPDGACRPLTCDEVGYPVPCADINPERGCPSEPKCICKSGFVLNNSSICIPISECQIQCNKNEVFDLCPAPCPPRRCGIDPALVLCAPSPTIGDPGCEPGCRCIDGYVRNDTDVCIPKEECPVVCTGENEEYDNCPAPCPPQTCDSLKRKYFCPKQRIVNGKYIPDSKSGQKCEGSCRCIPGYYRNKQGICISKGSCKCGEYERYEVCPFDTCTAKNCSELGFAIGCPGQTQDGSCPGGPGCVCIDGYLRNDVGSCIPQSECETCGGDPNARAGCGSNCNRKCSDIGANETKACTLACRVNACDCKDGYYLDENTGKCVLPNECPSICGPDEVYSDCTNGGCNAKNCTQLSRPVPCVKINSKNCKKGCICKEGYLRDENGLCVPEQSCPQSCNKPNEVYERCTFDCPPQTCDSLDKAYECPLQNNQTCVGKCKCKPGYYRNLIGECISEEDCRRCPGKHEYYSCGGACDNICDKLSEENQTSCSIINIKCNEMCYCEEGYARNKNNICVPFDQCNGEYPKSQKLIYKFQSMSINFRFVCLIIDSASKCTKPNEVFDECPKTCPPRVCGVDERTIRCAAPPKPGDPACKPGCRCADNYYRNEQGTCVTKKQCKIKCNQNEVFDLCPAPCPPRICGIDPATVNCIPSPKIGDPGCEPGCRCIDGYVRNNTDVCIPREESPVVCTGENEEYDNCPAPCPPQTCDSLKRKYFCPKQRIVNGKYIPDAKSGQKCEGSCRCIPGYYRNKQGICISKGSCKCGEYERYEVCPFDTCTAQNCSQLGFAIGCPEQTQDGSCPGGPGCVCIDGYLRNDVGSCIPQSECETCGGDPNARAGCGSNCNRKCSDIGANETKACTLACRVNACDCKDGYYLDENTGKCVLPNECPSICGPDEVYSDCTNGGCNAKNCTQLGRPVPCVKINPKNCKKGCICKEGYLRDENGLCVPEQSCPRAYMLLLIAHSSSSSSVHSRPLLDISLSQITSLSPVFDSPHPPLLPSTNHQSIIHIKSIS</sequence>
<feature type="domain" description="TIL" evidence="4">
    <location>
        <begin position="500"/>
        <end position="559"/>
    </location>
</feature>
<dbReference type="InterPro" id="IPR051368">
    <property type="entry name" value="SerProtInhib-TIL_Domain"/>
</dbReference>
<evidence type="ECO:0000256" key="1">
    <source>
        <dbReference type="ARBA" id="ARBA00022690"/>
    </source>
</evidence>
<feature type="domain" description="TIL" evidence="4">
    <location>
        <begin position="874"/>
        <end position="925"/>
    </location>
</feature>
<dbReference type="InterPro" id="IPR002919">
    <property type="entry name" value="TIL_dom"/>
</dbReference>
<dbReference type="PANTHER" id="PTHR23259:SF70">
    <property type="entry name" value="ACCESSORY GLAND PROTEIN ACP62F-RELATED"/>
    <property type="match status" value="1"/>
</dbReference>
<keyword evidence="2" id="KW-1015">Disulfide bond</keyword>
<proteinExistence type="predicted"/>
<feature type="domain" description="TIL" evidence="4">
    <location>
        <begin position="595"/>
        <end position="656"/>
    </location>
</feature>
<feature type="domain" description="TIL" evidence="4">
    <location>
        <begin position="318"/>
        <end position="369"/>
    </location>
</feature>
<evidence type="ECO:0000259" key="4">
    <source>
        <dbReference type="Pfam" id="PF01826"/>
    </source>
</evidence>
<feature type="signal peptide" evidence="3">
    <location>
        <begin position="1"/>
        <end position="19"/>
    </location>
</feature>
<dbReference type="GeneID" id="114252211"/>
<feature type="chain" id="PRO_5026817601" evidence="3">
    <location>
        <begin position="20"/>
        <end position="1050"/>
    </location>
</feature>
<organism evidence="5 6">
    <name type="scientific">Bombyx mandarina</name>
    <name type="common">Wild silk moth</name>
    <name type="synonym">Wild silkworm</name>
    <dbReference type="NCBI Taxonomy" id="7092"/>
    <lineage>
        <taxon>Eukaryota</taxon>
        <taxon>Metazoa</taxon>
        <taxon>Ecdysozoa</taxon>
        <taxon>Arthropoda</taxon>
        <taxon>Hexapoda</taxon>
        <taxon>Insecta</taxon>
        <taxon>Pterygota</taxon>
        <taxon>Neoptera</taxon>
        <taxon>Endopterygota</taxon>
        <taxon>Lepidoptera</taxon>
        <taxon>Glossata</taxon>
        <taxon>Ditrysia</taxon>
        <taxon>Bombycoidea</taxon>
        <taxon>Bombycidae</taxon>
        <taxon>Bombycinae</taxon>
        <taxon>Bombyx</taxon>
    </lineage>
</organism>
<dbReference type="AlphaFoldDB" id="A0A6J2KLU4"/>
<accession>A0A6J2KLU4</accession>
<feature type="domain" description="TIL" evidence="4">
    <location>
        <begin position="929"/>
        <end position="989"/>
    </location>
</feature>
<evidence type="ECO:0000256" key="3">
    <source>
        <dbReference type="SAM" id="SignalP"/>
    </source>
</evidence>
<dbReference type="Gene3D" id="2.10.25.10">
    <property type="entry name" value="Laminin"/>
    <property type="match status" value="14"/>
</dbReference>
<dbReference type="OrthoDB" id="671595at2759"/>
<dbReference type="SUPFAM" id="SSF57567">
    <property type="entry name" value="Serine protease inhibitors"/>
    <property type="match status" value="8"/>
</dbReference>
<dbReference type="FunFam" id="2.10.25.10:FF:000674">
    <property type="entry name" value="Mucin-2"/>
    <property type="match status" value="1"/>
</dbReference>
<name>A0A6J2KLU4_BOMMA</name>
<keyword evidence="1" id="KW-0646">Protease inhibitor</keyword>
<dbReference type="CDD" id="cd19941">
    <property type="entry name" value="TIL"/>
    <property type="match status" value="12"/>
</dbReference>
<reference evidence="6" key="1">
    <citation type="submission" date="2025-08" db="UniProtKB">
        <authorList>
            <consortium name="RefSeq"/>
        </authorList>
    </citation>
    <scope>IDENTIFICATION</scope>
    <source>
        <tissue evidence="6">Silk gland</tissue>
    </source>
</reference>
<dbReference type="GO" id="GO:0030414">
    <property type="term" value="F:peptidase inhibitor activity"/>
    <property type="evidence" value="ECO:0007669"/>
    <property type="project" value="UniProtKB-KW"/>
</dbReference>
<dbReference type="KEGG" id="bman:114252211"/>
<evidence type="ECO:0000313" key="5">
    <source>
        <dbReference type="Proteomes" id="UP000504629"/>
    </source>
</evidence>